<comment type="function">
    <text evidence="2">Probable zinc protease.</text>
</comment>
<reference evidence="9 10" key="1">
    <citation type="submission" date="2016-07" db="EMBL/GenBank/DDBJ databases">
        <title>Draft genome of the white-rot fungus Obba rivulosa 3A-2.</title>
        <authorList>
            <consortium name="DOE Joint Genome Institute"/>
            <person name="Miettinen O."/>
            <person name="Riley R."/>
            <person name="Acob R."/>
            <person name="Barry K."/>
            <person name="Cullen D."/>
            <person name="De Vries R."/>
            <person name="Hainaut M."/>
            <person name="Hatakka A."/>
            <person name="Henrissat B."/>
            <person name="Hilden K."/>
            <person name="Kuo R."/>
            <person name="Labutti K."/>
            <person name="Lipzen A."/>
            <person name="Makela M.R."/>
            <person name="Sandor L."/>
            <person name="Spatafora J.W."/>
            <person name="Grigoriev I.V."/>
            <person name="Hibbett D.S."/>
        </authorList>
    </citation>
    <scope>NUCLEOTIDE SEQUENCE [LARGE SCALE GENOMIC DNA]</scope>
    <source>
        <strain evidence="9 10">3A-2</strain>
    </source>
</reference>
<dbReference type="InterPro" id="IPR036436">
    <property type="entry name" value="Disintegrin_dom_sf"/>
</dbReference>
<feature type="binding site" evidence="4">
    <location>
        <position position="473"/>
    </location>
    <ligand>
        <name>Zn(2+)</name>
        <dbReference type="ChEBI" id="CHEBI:29105"/>
        <note>catalytic</note>
    </ligand>
</feature>
<dbReference type="PROSITE" id="PS50215">
    <property type="entry name" value="ADAM_MEPRO"/>
    <property type="match status" value="1"/>
</dbReference>
<keyword evidence="4" id="KW-0862">Zinc</keyword>
<dbReference type="GO" id="GO:0046872">
    <property type="term" value="F:metal ion binding"/>
    <property type="evidence" value="ECO:0007669"/>
    <property type="project" value="UniProtKB-KW"/>
</dbReference>
<dbReference type="AlphaFoldDB" id="A0A8E2DMR3"/>
<evidence type="ECO:0000313" key="9">
    <source>
        <dbReference type="EMBL" id="OCH88348.1"/>
    </source>
</evidence>
<comment type="caution">
    <text evidence="4">Lacks conserved residue(s) required for the propagation of feature annotation.</text>
</comment>
<keyword evidence="4" id="KW-0479">Metal-binding</keyword>
<dbReference type="InterPro" id="IPR002870">
    <property type="entry name" value="Peptidase_M12B_N"/>
</dbReference>
<evidence type="ECO:0000256" key="6">
    <source>
        <dbReference type="SAM" id="Phobius"/>
    </source>
</evidence>
<dbReference type="Gene3D" id="3.40.390.10">
    <property type="entry name" value="Collagenase (Catalytic Domain)"/>
    <property type="match status" value="1"/>
</dbReference>
<dbReference type="Proteomes" id="UP000250043">
    <property type="component" value="Unassembled WGS sequence"/>
</dbReference>
<dbReference type="Pfam" id="PF00200">
    <property type="entry name" value="Disintegrin"/>
    <property type="match status" value="1"/>
</dbReference>
<dbReference type="PROSITE" id="PS50214">
    <property type="entry name" value="DISINTEGRIN_2"/>
    <property type="match status" value="1"/>
</dbReference>
<keyword evidence="10" id="KW-1185">Reference proteome</keyword>
<organism evidence="9 10">
    <name type="scientific">Obba rivulosa</name>
    <dbReference type="NCBI Taxonomy" id="1052685"/>
    <lineage>
        <taxon>Eukaryota</taxon>
        <taxon>Fungi</taxon>
        <taxon>Dikarya</taxon>
        <taxon>Basidiomycota</taxon>
        <taxon>Agaricomycotina</taxon>
        <taxon>Agaricomycetes</taxon>
        <taxon>Polyporales</taxon>
        <taxon>Gelatoporiaceae</taxon>
        <taxon>Obba</taxon>
    </lineage>
</organism>
<dbReference type="SUPFAM" id="SSF55486">
    <property type="entry name" value="Metalloproteases ('zincins'), catalytic domain"/>
    <property type="match status" value="1"/>
</dbReference>
<dbReference type="GO" id="GO:0006508">
    <property type="term" value="P:proteolysis"/>
    <property type="evidence" value="ECO:0007669"/>
    <property type="project" value="InterPro"/>
</dbReference>
<dbReference type="SMART" id="SM00050">
    <property type="entry name" value="DISIN"/>
    <property type="match status" value="1"/>
</dbReference>
<keyword evidence="6" id="KW-0472">Membrane</keyword>
<feature type="compositionally biased region" description="Low complexity" evidence="5">
    <location>
        <begin position="821"/>
        <end position="833"/>
    </location>
</feature>
<sequence>MASVLSSANTQACCIAASASSVRVRPIKRLEHPSTLAIEILPRRPSQSFEKRSFPVDSPVLRHSDTFLLKLSAFDDTFHLHLRPNDHLIHPAARINYYTTLPDGQSVLSHTQPLLRESVKAYWGEVVSGDVSPERLREDAVGVLPRPSGKSELGWARIMVHHQGDSEAGLPPSFEGAFSVNGVIHHVMTKENYLRNKHSLDPHAIVSDADPDSSLVIWRDSDIMTVHEETAALSGNFAGDGISVRPQTCGHESLSYNTDPSQNPALRGPAKPPVTPWYDPLGLLGARLANGSLSRRDDVANGNMSSNFENYIGSSIGCPSTQKIVYMGVAADCEYTSHYGSRENATQQILTNWNSASALYKSTFNVSLGIIELQVQDTTCPSTPDPSVPWNIACSSNTTLDNRLSIFSGWRGQRSNDSAGLWHLMSGCPTGSEVGIAYVATLCQQSASGSAPNIVSGTAVSTAGMTEWQVVSHEIGHNFGAIHDCSDGCPSNGINCCPFSSTSCDANGQFVMNPVTEAGEMKFSPCSLGNICERSLMLGDPGEMTNTSCLVDPNASIKTISLQMCGNGIVEDGEDCDPGPGINSTCCDSQTCKFTAGAVCDPSSSPCCTGQCSFAPSTQVCRPAQDPQCDTAEMCTGSSSVCPTDVFAPNGQSCGPNGLACASGQCTSLDLQCQTLGASLNLQTACPSQDDKSCQVSCQDPSTSGQCVVLQSQLIDGSPCGYGGKCYSGSCKAGSVWDTIKAWYRENLQIAIPVTVIAGLVIIFVIFMIWRCCKFTLSRWHATDSDIFQTVTAEWARAPSRRTQRRRSNPHWPGHEVKESAAGPPGLQAALPP</sequence>
<evidence type="ECO:0000256" key="2">
    <source>
        <dbReference type="ARBA" id="ARBA00056552"/>
    </source>
</evidence>
<dbReference type="Pfam" id="PF01562">
    <property type="entry name" value="Pep_M12B_propep"/>
    <property type="match status" value="1"/>
</dbReference>
<accession>A0A8E2DMR3</accession>
<dbReference type="EMBL" id="KV722455">
    <property type="protein sequence ID" value="OCH88348.1"/>
    <property type="molecule type" value="Genomic_DNA"/>
</dbReference>
<evidence type="ECO:0000256" key="1">
    <source>
        <dbReference type="ARBA" id="ARBA00023157"/>
    </source>
</evidence>
<dbReference type="InterPro" id="IPR001762">
    <property type="entry name" value="Disintegrin_dom"/>
</dbReference>
<keyword evidence="6" id="KW-1133">Transmembrane helix</keyword>
<evidence type="ECO:0000256" key="3">
    <source>
        <dbReference type="ARBA" id="ARBA00074021"/>
    </source>
</evidence>
<dbReference type="InterPro" id="IPR001590">
    <property type="entry name" value="Peptidase_M12B"/>
</dbReference>
<dbReference type="CDD" id="cd04271">
    <property type="entry name" value="ZnMc_ADAM_fungal"/>
    <property type="match status" value="1"/>
</dbReference>
<protein>
    <recommendedName>
        <fullName evidence="3">Disintegrin and metalloproteinase domain-containing protein B</fullName>
    </recommendedName>
</protein>
<dbReference type="SUPFAM" id="SSF57552">
    <property type="entry name" value="Blood coagulation inhibitor (disintegrin)"/>
    <property type="match status" value="1"/>
</dbReference>
<feature type="domain" description="Disintegrin" evidence="7">
    <location>
        <begin position="562"/>
        <end position="650"/>
    </location>
</feature>
<feature type="binding site" evidence="4">
    <location>
        <position position="483"/>
    </location>
    <ligand>
        <name>Zn(2+)</name>
        <dbReference type="ChEBI" id="CHEBI:29105"/>
        <note>catalytic</note>
    </ligand>
</feature>
<proteinExistence type="predicted"/>
<feature type="binding site" evidence="4">
    <location>
        <position position="477"/>
    </location>
    <ligand>
        <name>Zn(2+)</name>
        <dbReference type="ChEBI" id="CHEBI:29105"/>
        <note>catalytic</note>
    </ligand>
</feature>
<evidence type="ECO:0000256" key="5">
    <source>
        <dbReference type="SAM" id="MobiDB-lite"/>
    </source>
</evidence>
<evidence type="ECO:0000259" key="8">
    <source>
        <dbReference type="PROSITE" id="PS50215"/>
    </source>
</evidence>
<feature type="domain" description="Peptidase M12B" evidence="8">
    <location>
        <begin position="323"/>
        <end position="531"/>
    </location>
</feature>
<feature type="compositionally biased region" description="Basic residues" evidence="5">
    <location>
        <begin position="799"/>
        <end position="809"/>
    </location>
</feature>
<evidence type="ECO:0000256" key="4">
    <source>
        <dbReference type="PROSITE-ProRule" id="PRU00276"/>
    </source>
</evidence>
<feature type="transmembrane region" description="Helical" evidence="6">
    <location>
        <begin position="750"/>
        <end position="770"/>
    </location>
</feature>
<dbReference type="GO" id="GO:0004222">
    <property type="term" value="F:metalloendopeptidase activity"/>
    <property type="evidence" value="ECO:0007669"/>
    <property type="project" value="InterPro"/>
</dbReference>
<dbReference type="InterPro" id="IPR034028">
    <property type="entry name" value="ZnMc_ADAM_fungal"/>
</dbReference>
<name>A0A8E2DMR3_9APHY</name>
<dbReference type="Gene3D" id="4.10.70.10">
    <property type="entry name" value="Disintegrin domain"/>
    <property type="match status" value="1"/>
</dbReference>
<evidence type="ECO:0000313" key="10">
    <source>
        <dbReference type="Proteomes" id="UP000250043"/>
    </source>
</evidence>
<dbReference type="Pfam" id="PF13688">
    <property type="entry name" value="Reprolysin_5"/>
    <property type="match status" value="1"/>
</dbReference>
<evidence type="ECO:0000259" key="7">
    <source>
        <dbReference type="PROSITE" id="PS50214"/>
    </source>
</evidence>
<dbReference type="PANTHER" id="PTHR11905:SF159">
    <property type="entry name" value="ADAM METALLOPROTEASE"/>
    <property type="match status" value="1"/>
</dbReference>
<dbReference type="FunFam" id="4.10.70.10:FF:000003">
    <property type="entry name" value="Disintegrin and metalloproteinase domain-containing protein 17"/>
    <property type="match status" value="1"/>
</dbReference>
<gene>
    <name evidence="9" type="ORF">OBBRIDRAFT_734593</name>
</gene>
<dbReference type="PANTHER" id="PTHR11905">
    <property type="entry name" value="ADAM A DISINTEGRIN AND METALLOPROTEASE DOMAIN"/>
    <property type="match status" value="1"/>
</dbReference>
<keyword evidence="1" id="KW-1015">Disulfide bond</keyword>
<feature type="active site" evidence="4">
    <location>
        <position position="474"/>
    </location>
</feature>
<keyword evidence="6" id="KW-0812">Transmembrane</keyword>
<feature type="region of interest" description="Disordered" evidence="5">
    <location>
        <begin position="799"/>
        <end position="833"/>
    </location>
</feature>
<dbReference type="InterPro" id="IPR024079">
    <property type="entry name" value="MetalloPept_cat_dom_sf"/>
</dbReference>
<dbReference type="OrthoDB" id="5951731at2759"/>